<name>A0AAV6NYR1_9ROSI</name>
<dbReference type="AlphaFoldDB" id="A0AAV6NYR1"/>
<evidence type="ECO:0000313" key="2">
    <source>
        <dbReference type="Proteomes" id="UP000685013"/>
    </source>
</evidence>
<organism evidence="1 2">
    <name type="scientific">Cucurbita argyrosperma subsp. sororia</name>
    <dbReference type="NCBI Taxonomy" id="37648"/>
    <lineage>
        <taxon>Eukaryota</taxon>
        <taxon>Viridiplantae</taxon>
        <taxon>Streptophyta</taxon>
        <taxon>Embryophyta</taxon>
        <taxon>Tracheophyta</taxon>
        <taxon>Spermatophyta</taxon>
        <taxon>Magnoliopsida</taxon>
        <taxon>eudicotyledons</taxon>
        <taxon>Gunneridae</taxon>
        <taxon>Pentapetalae</taxon>
        <taxon>rosids</taxon>
        <taxon>fabids</taxon>
        <taxon>Cucurbitales</taxon>
        <taxon>Cucurbitaceae</taxon>
        <taxon>Cucurbiteae</taxon>
        <taxon>Cucurbita</taxon>
    </lineage>
</organism>
<comment type="caution">
    <text evidence="1">The sequence shown here is derived from an EMBL/GenBank/DDBJ whole genome shotgun (WGS) entry which is preliminary data.</text>
</comment>
<dbReference type="Proteomes" id="UP000685013">
    <property type="component" value="Chromosome 2"/>
</dbReference>
<proteinExistence type="predicted"/>
<reference evidence="1 2" key="1">
    <citation type="journal article" date="2021" name="Hortic Res">
        <title>The domestication of Cucurbita argyrosperma as revealed by the genome of its wild relative.</title>
        <authorList>
            <person name="Barrera-Redondo J."/>
            <person name="Sanchez-de la Vega G."/>
            <person name="Aguirre-Liguori J.A."/>
            <person name="Castellanos-Morales G."/>
            <person name="Gutierrez-Guerrero Y.T."/>
            <person name="Aguirre-Dugua X."/>
            <person name="Aguirre-Planter E."/>
            <person name="Tenaillon M.I."/>
            <person name="Lira-Saade R."/>
            <person name="Eguiarte L.E."/>
        </authorList>
    </citation>
    <scope>NUCLEOTIDE SEQUENCE [LARGE SCALE GENOMIC DNA]</scope>
    <source>
        <strain evidence="1">JBR-2021</strain>
    </source>
</reference>
<dbReference type="EMBL" id="JAGKQH010000002">
    <property type="protein sequence ID" value="KAG6605096.1"/>
    <property type="molecule type" value="Genomic_DNA"/>
</dbReference>
<evidence type="ECO:0000313" key="1">
    <source>
        <dbReference type="EMBL" id="KAG6605096.1"/>
    </source>
</evidence>
<feature type="non-terminal residue" evidence="1">
    <location>
        <position position="1"/>
    </location>
</feature>
<gene>
    <name evidence="1" type="ORF">SDJN03_02413</name>
</gene>
<protein>
    <submittedName>
        <fullName evidence="1">Uncharacterized protein</fullName>
    </submittedName>
</protein>
<accession>A0AAV6NYR1</accession>
<sequence length="145" mass="15949">MKCYLWMWKKEALASDALTTSIVHIWFSHGGGKWNFDSLFSPRTAPPVFHRENFPPGGHRIIGLSSLVDGCSTNPLEIFERLTLFAAIRCPKPDMLNIDTTPTMVNTALAAAAMSEPNPFVELLVLACLLVVNDSLDSLLASFVV</sequence>
<keyword evidence="2" id="KW-1185">Reference proteome</keyword>